<dbReference type="GO" id="GO:0005886">
    <property type="term" value="C:plasma membrane"/>
    <property type="evidence" value="ECO:0007669"/>
    <property type="project" value="TreeGrafter"/>
</dbReference>
<evidence type="ECO:0000256" key="4">
    <source>
        <dbReference type="ARBA" id="ARBA00023136"/>
    </source>
</evidence>
<organism evidence="7 8">
    <name type="scientific">Acidaminococcus fermentans</name>
    <dbReference type="NCBI Taxonomy" id="905"/>
    <lineage>
        <taxon>Bacteria</taxon>
        <taxon>Bacillati</taxon>
        <taxon>Bacillota</taxon>
        <taxon>Negativicutes</taxon>
        <taxon>Acidaminococcales</taxon>
        <taxon>Acidaminococcaceae</taxon>
        <taxon>Acidaminococcus</taxon>
    </lineage>
</organism>
<evidence type="ECO:0000313" key="8">
    <source>
        <dbReference type="Proteomes" id="UP000182379"/>
    </source>
</evidence>
<dbReference type="Pfam" id="PF01226">
    <property type="entry name" value="Form_Nir_trans"/>
    <property type="match status" value="1"/>
</dbReference>
<feature type="transmembrane region" description="Helical" evidence="6">
    <location>
        <begin position="110"/>
        <end position="129"/>
    </location>
</feature>
<keyword evidence="2 6" id="KW-0812">Transmembrane</keyword>
<evidence type="ECO:0000256" key="6">
    <source>
        <dbReference type="SAM" id="Phobius"/>
    </source>
</evidence>
<sequence>MTKIIPSSLAAGFCIGLGGAVFLLQTEKLVGAVLFCLGLYTICEMQFHLFTGRVCYALEQPLWQWLRFPVIWCGNWLGTGLAAGLLSLTRVGPAARQAAQVLVRAKDGDTLLSLFVLGFFCNIFVYIAVEGYKTFPLALGKYLAIFVGITVFIMSGYEHSVADMFYYFMAGRMDPEALVRLLVITAGNVCGGWAAWGARQAGKRAAR</sequence>
<gene>
    <name evidence="7" type="ORF">SAMN05216495_1057</name>
</gene>
<dbReference type="InterPro" id="IPR000292">
    <property type="entry name" value="For/NO2_transpt"/>
</dbReference>
<feature type="transmembrane region" description="Helical" evidence="6">
    <location>
        <begin position="6"/>
        <end position="24"/>
    </location>
</feature>
<dbReference type="PANTHER" id="PTHR30520:SF6">
    <property type="entry name" value="FORMATE_NITRATE FAMILY TRANSPORTER (EUROFUNG)"/>
    <property type="match status" value="1"/>
</dbReference>
<feature type="transmembrane region" description="Helical" evidence="6">
    <location>
        <begin position="69"/>
        <end position="89"/>
    </location>
</feature>
<keyword evidence="4 6" id="KW-0472">Membrane</keyword>
<reference evidence="7 8" key="1">
    <citation type="submission" date="2016-10" db="EMBL/GenBank/DDBJ databases">
        <authorList>
            <person name="Varghese N."/>
            <person name="Submissions S."/>
        </authorList>
    </citation>
    <scope>NUCLEOTIDE SEQUENCE [LARGE SCALE GENOMIC DNA]</scope>
    <source>
        <strain evidence="7 8">WCC6</strain>
    </source>
</reference>
<protein>
    <submittedName>
        <fullName evidence="7">Formate/nitrite transporter FocA, FNT family</fullName>
    </submittedName>
</protein>
<dbReference type="Gene3D" id="1.20.1080.10">
    <property type="entry name" value="Glycerol uptake facilitator protein"/>
    <property type="match status" value="1"/>
</dbReference>
<comment type="similarity">
    <text evidence="5">Belongs to the FNT transporter (TC 1.A.16) family.</text>
</comment>
<dbReference type="Proteomes" id="UP000182379">
    <property type="component" value="Unassembled WGS sequence"/>
</dbReference>
<feature type="transmembrane region" description="Helical" evidence="6">
    <location>
        <begin position="135"/>
        <end position="157"/>
    </location>
</feature>
<comment type="caution">
    <text evidence="7">The sequence shown here is derived from an EMBL/GenBank/DDBJ whole genome shotgun (WGS) entry which is preliminary data.</text>
</comment>
<dbReference type="AlphaFoldDB" id="A0A1H2VVB6"/>
<dbReference type="OMA" id="FEHCIAD"/>
<proteinExistence type="inferred from homology"/>
<evidence type="ECO:0000256" key="5">
    <source>
        <dbReference type="ARBA" id="ARBA00049660"/>
    </source>
</evidence>
<dbReference type="InterPro" id="IPR023271">
    <property type="entry name" value="Aquaporin-like"/>
</dbReference>
<evidence type="ECO:0000313" key="7">
    <source>
        <dbReference type="EMBL" id="SDW72161.1"/>
    </source>
</evidence>
<feature type="transmembrane region" description="Helical" evidence="6">
    <location>
        <begin position="29"/>
        <end position="49"/>
    </location>
</feature>
<name>A0A1H2VVB6_ACIFE</name>
<dbReference type="GO" id="GO:0015499">
    <property type="term" value="F:formate transmembrane transporter activity"/>
    <property type="evidence" value="ECO:0007669"/>
    <property type="project" value="TreeGrafter"/>
</dbReference>
<keyword evidence="3 6" id="KW-1133">Transmembrane helix</keyword>
<dbReference type="EMBL" id="FNOP01000005">
    <property type="protein sequence ID" value="SDW72161.1"/>
    <property type="molecule type" value="Genomic_DNA"/>
</dbReference>
<evidence type="ECO:0000256" key="1">
    <source>
        <dbReference type="ARBA" id="ARBA00004141"/>
    </source>
</evidence>
<dbReference type="PANTHER" id="PTHR30520">
    <property type="entry name" value="FORMATE TRANSPORTER-RELATED"/>
    <property type="match status" value="1"/>
</dbReference>
<comment type="subcellular location">
    <subcellularLocation>
        <location evidence="1">Membrane</location>
        <topology evidence="1">Multi-pass membrane protein</topology>
    </subcellularLocation>
</comment>
<evidence type="ECO:0000256" key="2">
    <source>
        <dbReference type="ARBA" id="ARBA00022692"/>
    </source>
</evidence>
<accession>A0A1H2VVB6</accession>
<evidence type="ECO:0000256" key="3">
    <source>
        <dbReference type="ARBA" id="ARBA00022989"/>
    </source>
</evidence>
<feature type="transmembrane region" description="Helical" evidence="6">
    <location>
        <begin position="177"/>
        <end position="196"/>
    </location>
</feature>